<accession>A0A926S6C0</accession>
<protein>
    <submittedName>
        <fullName evidence="2">Uncharacterized protein</fullName>
    </submittedName>
</protein>
<comment type="caution">
    <text evidence="2">The sequence shown here is derived from an EMBL/GenBank/DDBJ whole genome shotgun (WGS) entry which is preliminary data.</text>
</comment>
<dbReference type="RefSeq" id="WP_191163323.1">
    <property type="nucleotide sequence ID" value="NZ_JACWMX010000004.1"/>
</dbReference>
<keyword evidence="3" id="KW-1185">Reference proteome</keyword>
<organism evidence="2 3">
    <name type="scientific">Mucilaginibacter glaciei</name>
    <dbReference type="NCBI Taxonomy" id="2772109"/>
    <lineage>
        <taxon>Bacteria</taxon>
        <taxon>Pseudomonadati</taxon>
        <taxon>Bacteroidota</taxon>
        <taxon>Sphingobacteriia</taxon>
        <taxon>Sphingobacteriales</taxon>
        <taxon>Sphingobacteriaceae</taxon>
        <taxon>Mucilaginibacter</taxon>
    </lineage>
</organism>
<proteinExistence type="predicted"/>
<reference evidence="2" key="1">
    <citation type="submission" date="2020-09" db="EMBL/GenBank/DDBJ databases">
        <title>Novel species of Mucilaginibacter isolated from a glacier on the Tibetan Plateau.</title>
        <authorList>
            <person name="Liu Q."/>
            <person name="Xin Y.-H."/>
        </authorList>
    </citation>
    <scope>NUCLEOTIDE SEQUENCE</scope>
    <source>
        <strain evidence="2">ZB1P21</strain>
    </source>
</reference>
<evidence type="ECO:0000256" key="1">
    <source>
        <dbReference type="SAM" id="MobiDB-lite"/>
    </source>
</evidence>
<name>A0A926S6C0_9SPHI</name>
<feature type="region of interest" description="Disordered" evidence="1">
    <location>
        <begin position="1"/>
        <end position="62"/>
    </location>
</feature>
<dbReference type="AlphaFoldDB" id="A0A926S6C0"/>
<evidence type="ECO:0000313" key="2">
    <source>
        <dbReference type="EMBL" id="MBD1393581.1"/>
    </source>
</evidence>
<dbReference type="Proteomes" id="UP000619078">
    <property type="component" value="Unassembled WGS sequence"/>
</dbReference>
<gene>
    <name evidence="2" type="ORF">IDJ76_10775</name>
</gene>
<feature type="compositionally biased region" description="Basic and acidic residues" evidence="1">
    <location>
        <begin position="37"/>
        <end position="46"/>
    </location>
</feature>
<sequence length="62" mass="6702">MGKKHDEETGPAEGGSGYEPQPEVEQPGQGANTGYNEKPEIAKPETTEVPELPPDYNGEPRH</sequence>
<evidence type="ECO:0000313" key="3">
    <source>
        <dbReference type="Proteomes" id="UP000619078"/>
    </source>
</evidence>
<dbReference type="EMBL" id="JACWMX010000004">
    <property type="protein sequence ID" value="MBD1393581.1"/>
    <property type="molecule type" value="Genomic_DNA"/>
</dbReference>